<sequence length="1159" mass="134388">MSFTRPTQRVAELRGPASSFPLPEEDPDSQPPSSKRLRVEEPDRVSEAEWRLPLVPVLSEVEKARELSPRPFEAHLVSTDACFDNSTDLCVEKSVSGKPICNLGCQNCKIQKNSCPQSLPSPSFDSDLRASGRSEPRPHDKEVFGVRCDDRPKAAVSQLLVNTSKHGVHGVKHDDRKQYLVQGRDNILKDNSYIKQTENPFLDVTFYKETKSTFHEMKNRCKADSVMPSNKKEHNISSSILKISKSHNQPSLEIAKPSYFRDGSTISIPKFPTYLNRKMSSVYLEEIAKKKNDKSEAYVRDFTNVYWSENRPDVKKQQLQDNKKIVVTENIFPECYGSNYQALSNQKNCERKKVLISSNYYNHSSIKCDVRGSTKNFTLILENANWQEAETCLNSYIPAPLEKSESWDYNIRHILRRNSENCWIMNNYKMKCENIKTTGEKLNLLHLFKIDLLSEEDYHNTEVMNVHKEQLKPLMIEILDSQKTLIKIAWLNGKEENDNMSQLRYDTAQKDFHLSNIFESFITGILYFHKSIPGNQKDNNILTWYKILTCEKQTGVQDLITRNKNVNIKSGILSIYLLTNVSESLNIILKTNVASLLSDFDSLTRIGNDSQLEEGCIFKRIVYLNYQKNLIVENYPAHLVRILTFSRPLEDNMKPMLKKRKLLKTEQVFEGSKKKTNSFSMTTTNIHFPIFETYEKNPLLMDFDDMEETYLTKKFSYKNMSCPEQLMNVENLAHCSSNIVKTYVKSCPQFIWNNHLYINGKFYEINMHNQELDTERKQEHSKITSFNSQCTFEDFFNIRQQAILTSYNTIHSKQTNTMTVTQVLNFRNSLSEIGEKKENLILKERVKVTAQCLVNSCQVHKDIKIENEEKDNFSPMDDMFSVQSVSLMSKKANVEETKYVNENYIANRNECESILQESELANSKHFYSKNDSTLYVNHQLETDLSEENNECFQDLTAKCLSTEALTLEKDFEMKSKFDLVLEELHMFHEISKEDETLSTVETNNGQQNYFGENNDVEEEKKEIEKDLKMVAVDKIYASSLLCDTIAGPKMHKIHQSLFKWKTVPNNGEEQVLNKYRCLRTSEEELLYSTSEEDCENPLPKRPAFFPDECKEEKFNYISRGGCHFSHGISRIQPLKTCSRPIRIGLSRKARLKQLHPYLK</sequence>
<protein>
    <submittedName>
        <fullName evidence="5">RAD51-associated protein 2</fullName>
    </submittedName>
</protein>
<evidence type="ECO:0000256" key="2">
    <source>
        <dbReference type="SAM" id="MobiDB-lite"/>
    </source>
</evidence>
<evidence type="ECO:0000313" key="5">
    <source>
        <dbReference type="RefSeq" id="XP_008589174.1"/>
    </source>
</evidence>
<dbReference type="Proteomes" id="UP000694923">
    <property type="component" value="Unplaced"/>
</dbReference>
<accession>A0ABM0S8I3</accession>
<feature type="domain" description="RAD51 interacting motif" evidence="3">
    <location>
        <begin position="1120"/>
        <end position="1158"/>
    </location>
</feature>
<dbReference type="GeneID" id="103606335"/>
<dbReference type="RefSeq" id="XP_008589174.1">
    <property type="nucleotide sequence ID" value="XM_008590952.1"/>
</dbReference>
<name>A0ABM0S8I3_GALVR</name>
<evidence type="ECO:0000313" key="4">
    <source>
        <dbReference type="Proteomes" id="UP000694923"/>
    </source>
</evidence>
<reference evidence="5" key="1">
    <citation type="submission" date="2025-08" db="UniProtKB">
        <authorList>
            <consortium name="RefSeq"/>
        </authorList>
    </citation>
    <scope>IDENTIFICATION</scope>
</reference>
<proteinExistence type="predicted"/>
<feature type="compositionally biased region" description="Basic and acidic residues" evidence="2">
    <location>
        <begin position="126"/>
        <end position="142"/>
    </location>
</feature>
<evidence type="ECO:0000256" key="1">
    <source>
        <dbReference type="SAM" id="Coils"/>
    </source>
</evidence>
<feature type="coiled-coil region" evidence="1">
    <location>
        <begin position="1006"/>
        <end position="1033"/>
    </location>
</feature>
<keyword evidence="1" id="KW-0175">Coiled coil</keyword>
<dbReference type="Pfam" id="PF15696">
    <property type="entry name" value="RAD51_interact"/>
    <property type="match status" value="1"/>
</dbReference>
<organism evidence="4 5">
    <name type="scientific">Galeopterus variegatus</name>
    <name type="common">Malayan flying lemur</name>
    <name type="synonym">Cynocephalus variegatus</name>
    <dbReference type="NCBI Taxonomy" id="482537"/>
    <lineage>
        <taxon>Eukaryota</taxon>
        <taxon>Metazoa</taxon>
        <taxon>Chordata</taxon>
        <taxon>Craniata</taxon>
        <taxon>Vertebrata</taxon>
        <taxon>Euteleostomi</taxon>
        <taxon>Mammalia</taxon>
        <taxon>Eutheria</taxon>
        <taxon>Euarchontoglires</taxon>
        <taxon>Dermoptera</taxon>
        <taxon>Cynocephalidae</taxon>
        <taxon>Galeopterus</taxon>
    </lineage>
</organism>
<gene>
    <name evidence="5" type="primary">RAD51AP2</name>
</gene>
<feature type="compositionally biased region" description="Polar residues" evidence="2">
    <location>
        <begin position="113"/>
        <end position="124"/>
    </location>
</feature>
<feature type="region of interest" description="Disordered" evidence="2">
    <location>
        <begin position="113"/>
        <end position="142"/>
    </location>
</feature>
<keyword evidence="4" id="KW-1185">Reference proteome</keyword>
<dbReference type="PANTHER" id="PTHR39229:SF1">
    <property type="entry name" value="RAD51-ASSOCIATED PROTEIN 2"/>
    <property type="match status" value="1"/>
</dbReference>
<feature type="region of interest" description="Disordered" evidence="2">
    <location>
        <begin position="1"/>
        <end position="45"/>
    </location>
</feature>
<dbReference type="InterPro" id="IPR031419">
    <property type="entry name" value="RAD51_interact"/>
</dbReference>
<dbReference type="InterPro" id="IPR053355">
    <property type="entry name" value="RAD51-associated"/>
</dbReference>
<evidence type="ECO:0000259" key="3">
    <source>
        <dbReference type="Pfam" id="PF15696"/>
    </source>
</evidence>
<dbReference type="PANTHER" id="PTHR39229">
    <property type="entry name" value="MCG1037962"/>
    <property type="match status" value="1"/>
</dbReference>